<dbReference type="SUPFAM" id="SSF55594">
    <property type="entry name" value="HPr-like"/>
    <property type="match status" value="1"/>
</dbReference>
<evidence type="ECO:0000256" key="1">
    <source>
        <dbReference type="ARBA" id="ARBA00004496"/>
    </source>
</evidence>
<feature type="domain" description="HPr" evidence="4">
    <location>
        <begin position="1"/>
        <end position="85"/>
    </location>
</feature>
<dbReference type="PANTHER" id="PTHR33705">
    <property type="entry name" value="PHOSPHOCARRIER PROTEIN HPR"/>
    <property type="match status" value="1"/>
</dbReference>
<dbReference type="Pfam" id="PF00381">
    <property type="entry name" value="PTS-HPr"/>
    <property type="match status" value="1"/>
</dbReference>
<comment type="subcellular location">
    <subcellularLocation>
        <location evidence="1">Cytoplasm</location>
    </subcellularLocation>
</comment>
<evidence type="ECO:0000313" key="5">
    <source>
        <dbReference type="EMBL" id="MEJ1092485.1"/>
    </source>
</evidence>
<sequence length="85" mass="8852">MPSRRVTITTHNGAHARPVAELVRLAQSHPAPVLLRTTSGAEVDLSSVLAVMDLALASGDEVVLETPRDADGVLDQMAAVLDPAS</sequence>
<dbReference type="PANTHER" id="PTHR33705:SF2">
    <property type="entry name" value="PHOSPHOCARRIER PROTEIN NPR"/>
    <property type="match status" value="1"/>
</dbReference>
<keyword evidence="2" id="KW-0963">Cytoplasm</keyword>
<evidence type="ECO:0000313" key="6">
    <source>
        <dbReference type="Proteomes" id="UP001366085"/>
    </source>
</evidence>
<evidence type="ECO:0000256" key="3">
    <source>
        <dbReference type="ARBA" id="ARBA00022683"/>
    </source>
</evidence>
<evidence type="ECO:0000256" key="2">
    <source>
        <dbReference type="ARBA" id="ARBA00022490"/>
    </source>
</evidence>
<dbReference type="RefSeq" id="WP_337321080.1">
    <property type="nucleotide sequence ID" value="NZ_JBBDGN010000013.1"/>
</dbReference>
<dbReference type="PRINTS" id="PR00107">
    <property type="entry name" value="PHOSPHOCPHPR"/>
</dbReference>
<dbReference type="InterPro" id="IPR035895">
    <property type="entry name" value="HPr-like_sf"/>
</dbReference>
<comment type="caution">
    <text evidence="5">The sequence shown here is derived from an EMBL/GenBank/DDBJ whole genome shotgun (WGS) entry which is preliminary data.</text>
</comment>
<protein>
    <submittedName>
        <fullName evidence="5">HPr family phosphocarrier protein</fullName>
    </submittedName>
</protein>
<dbReference type="PROSITE" id="PS51350">
    <property type="entry name" value="PTS_HPR_DOM"/>
    <property type="match status" value="1"/>
</dbReference>
<dbReference type="Proteomes" id="UP001366085">
    <property type="component" value="Unassembled WGS sequence"/>
</dbReference>
<dbReference type="NCBIfam" id="TIGR01003">
    <property type="entry name" value="PTS_HPr_family"/>
    <property type="match status" value="1"/>
</dbReference>
<keyword evidence="3" id="KW-0598">Phosphotransferase system</keyword>
<accession>A0ABU8LN96</accession>
<gene>
    <name evidence="5" type="ORF">WDU93_12400</name>
</gene>
<reference evidence="5 6" key="1">
    <citation type="submission" date="2024-02" db="EMBL/GenBank/DDBJ databases">
        <authorList>
            <person name="Saticioglu I.B."/>
        </authorList>
    </citation>
    <scope>NUCLEOTIDE SEQUENCE [LARGE SCALE GENOMIC DNA]</scope>
    <source>
        <strain evidence="5 6">Mu-43</strain>
    </source>
</reference>
<proteinExistence type="predicted"/>
<organism evidence="5 6">
    <name type="scientific">Microbacterium istanbulense</name>
    <dbReference type="NCBI Taxonomy" id="3122049"/>
    <lineage>
        <taxon>Bacteria</taxon>
        <taxon>Bacillati</taxon>
        <taxon>Actinomycetota</taxon>
        <taxon>Actinomycetes</taxon>
        <taxon>Micrococcales</taxon>
        <taxon>Microbacteriaceae</taxon>
        <taxon>Microbacterium</taxon>
    </lineage>
</organism>
<dbReference type="EMBL" id="JBBDGN010000013">
    <property type="protein sequence ID" value="MEJ1092485.1"/>
    <property type="molecule type" value="Genomic_DNA"/>
</dbReference>
<keyword evidence="6" id="KW-1185">Reference proteome</keyword>
<evidence type="ECO:0000259" key="4">
    <source>
        <dbReference type="PROSITE" id="PS51350"/>
    </source>
</evidence>
<dbReference type="Gene3D" id="3.30.1340.10">
    <property type="entry name" value="HPr-like"/>
    <property type="match status" value="1"/>
</dbReference>
<name>A0ABU8LN96_9MICO</name>
<dbReference type="InterPro" id="IPR050399">
    <property type="entry name" value="HPr"/>
</dbReference>
<dbReference type="InterPro" id="IPR000032">
    <property type="entry name" value="HPr-like"/>
</dbReference>